<dbReference type="NCBIfam" id="TIGR01197">
    <property type="entry name" value="nramp"/>
    <property type="match status" value="1"/>
</dbReference>
<dbReference type="GO" id="GO:0015086">
    <property type="term" value="F:cadmium ion transmembrane transporter activity"/>
    <property type="evidence" value="ECO:0007669"/>
    <property type="project" value="TreeGrafter"/>
</dbReference>
<sequence length="545" mass="58783">MAATGQAHEAQFIWSDGSRSLSSEPNAPLIEDIEVGQIVVPERRSWKNFFSYLGPGFLVAIAYIDPGNFETDLQSGAQYKYVLLWVILLASCSALIIQSLAANLGVVTGKHLAEHCRAEYASFTNFILWILAEVAVVACDIPEVIGTAFALNILFSIPVWCGVLIAGLSTFVLLLLQQYGVRKLELLIAFLLFTMAACFFVELAYAKPKSSEVLKGLFVPQLKGNGATGLAISLLGAMVMPHNLFLHSALVLSRKVPRSVNGIKEACRFYTIESAVALTIAFLINLSVIAVSGAVCSASNLNPEDRISCEDLDLNKASFLLRNVLGKWSSKLFAIALLASGQSSTITGTYAGQYVMQGFLNLRMTPWKRNLLTRSMAIIPSLIVATIGGSASAGKLIIIASMILSFELPFALVPLLKFTSGKIKMGSHANSTMVSVVTWIIGGLIVSINIYYIVTSFVNLLVHSGMQTVSKVFAGIFGFSGMVIYLAAIAYLVIRKNTKVIQPLLSDNAEIGLSRNSLCADISSLPREDIVSMQLPDGKSTLDTD</sequence>
<evidence type="ECO:0000256" key="1">
    <source>
        <dbReference type="ARBA" id="ARBA00004141"/>
    </source>
</evidence>
<feature type="transmembrane region" description="Helical" evidence="6">
    <location>
        <begin position="49"/>
        <end position="64"/>
    </location>
</feature>
<keyword evidence="3 6" id="KW-0812">Transmembrane</keyword>
<dbReference type="GO" id="GO:0005384">
    <property type="term" value="F:manganese ion transmembrane transporter activity"/>
    <property type="evidence" value="ECO:0007669"/>
    <property type="project" value="TreeGrafter"/>
</dbReference>
<dbReference type="PANTHER" id="PTHR11706">
    <property type="entry name" value="SOLUTE CARRIER PROTEIN FAMILY 11 MEMBER"/>
    <property type="match status" value="1"/>
</dbReference>
<feature type="transmembrane region" description="Helical" evidence="6">
    <location>
        <begin position="274"/>
        <end position="295"/>
    </location>
</feature>
<feature type="transmembrane region" description="Helical" evidence="6">
    <location>
        <begin position="436"/>
        <end position="454"/>
    </location>
</feature>
<comment type="similarity">
    <text evidence="2">Belongs to the NRAMP (TC 2.A.55) family.</text>
</comment>
<dbReference type="AlphaFoldDB" id="A0A1D1YKS0"/>
<keyword evidence="5 6" id="KW-0472">Membrane</keyword>
<dbReference type="EMBL" id="GDJX01012693">
    <property type="protein sequence ID" value="JAT55243.1"/>
    <property type="molecule type" value="Transcribed_RNA"/>
</dbReference>
<dbReference type="NCBIfam" id="NF037982">
    <property type="entry name" value="Nramp_1"/>
    <property type="match status" value="1"/>
</dbReference>
<feature type="transmembrane region" description="Helical" evidence="6">
    <location>
        <begin position="396"/>
        <end position="416"/>
    </location>
</feature>
<feature type="transmembrane region" description="Helical" evidence="6">
    <location>
        <begin position="84"/>
        <end position="106"/>
    </location>
</feature>
<dbReference type="HAMAP" id="MF_00221">
    <property type="entry name" value="NRAMP"/>
    <property type="match status" value="1"/>
</dbReference>
<dbReference type="GO" id="GO:0005886">
    <property type="term" value="C:plasma membrane"/>
    <property type="evidence" value="ECO:0007669"/>
    <property type="project" value="TreeGrafter"/>
</dbReference>
<feature type="transmembrane region" description="Helical" evidence="6">
    <location>
        <begin position="371"/>
        <end position="390"/>
    </location>
</feature>
<dbReference type="PRINTS" id="PR00447">
    <property type="entry name" value="NATRESASSCMP"/>
</dbReference>
<keyword evidence="4 6" id="KW-1133">Transmembrane helix</keyword>
<dbReference type="Pfam" id="PF01566">
    <property type="entry name" value="Nramp"/>
    <property type="match status" value="1"/>
</dbReference>
<reference evidence="7" key="1">
    <citation type="submission" date="2015-07" db="EMBL/GenBank/DDBJ databases">
        <title>Transcriptome Assembly of Anthurium amnicola.</title>
        <authorList>
            <person name="Suzuki J."/>
        </authorList>
    </citation>
    <scope>NUCLEOTIDE SEQUENCE</scope>
</reference>
<feature type="transmembrane region" description="Helical" evidence="6">
    <location>
        <begin position="126"/>
        <end position="151"/>
    </location>
</feature>
<dbReference type="PANTHER" id="PTHR11706:SF54">
    <property type="entry name" value="METAL TRANSPORTER NRAMP1"/>
    <property type="match status" value="1"/>
</dbReference>
<comment type="subcellular location">
    <subcellularLocation>
        <location evidence="1">Membrane</location>
        <topology evidence="1">Multi-pass membrane protein</topology>
    </subcellularLocation>
</comment>
<dbReference type="GO" id="GO:0034755">
    <property type="term" value="P:iron ion transmembrane transport"/>
    <property type="evidence" value="ECO:0007669"/>
    <property type="project" value="TreeGrafter"/>
</dbReference>
<protein>
    <submittedName>
        <fullName evidence="7">Metal transporter Nramp1</fullName>
    </submittedName>
</protein>
<dbReference type="NCBIfam" id="NF001923">
    <property type="entry name" value="PRK00701.1"/>
    <property type="match status" value="1"/>
</dbReference>
<evidence type="ECO:0000256" key="3">
    <source>
        <dbReference type="ARBA" id="ARBA00022692"/>
    </source>
</evidence>
<feature type="transmembrane region" description="Helical" evidence="6">
    <location>
        <begin position="157"/>
        <end position="176"/>
    </location>
</feature>
<feature type="transmembrane region" description="Helical" evidence="6">
    <location>
        <begin position="474"/>
        <end position="494"/>
    </location>
</feature>
<feature type="transmembrane region" description="Helical" evidence="6">
    <location>
        <begin position="226"/>
        <end position="253"/>
    </location>
</feature>
<evidence type="ECO:0000256" key="5">
    <source>
        <dbReference type="ARBA" id="ARBA00023136"/>
    </source>
</evidence>
<dbReference type="InterPro" id="IPR001046">
    <property type="entry name" value="NRAMP_fam"/>
</dbReference>
<gene>
    <name evidence="7" type="primary">NRAMP1_0</name>
    <name evidence="7" type="ORF">g.61562</name>
</gene>
<organism evidence="7">
    <name type="scientific">Anthurium amnicola</name>
    <dbReference type="NCBI Taxonomy" id="1678845"/>
    <lineage>
        <taxon>Eukaryota</taxon>
        <taxon>Viridiplantae</taxon>
        <taxon>Streptophyta</taxon>
        <taxon>Embryophyta</taxon>
        <taxon>Tracheophyta</taxon>
        <taxon>Spermatophyta</taxon>
        <taxon>Magnoliopsida</taxon>
        <taxon>Liliopsida</taxon>
        <taxon>Araceae</taxon>
        <taxon>Pothoideae</taxon>
        <taxon>Potheae</taxon>
        <taxon>Anthurium</taxon>
    </lineage>
</organism>
<evidence type="ECO:0000256" key="4">
    <source>
        <dbReference type="ARBA" id="ARBA00022989"/>
    </source>
</evidence>
<proteinExistence type="inferred from homology"/>
<evidence type="ECO:0000256" key="2">
    <source>
        <dbReference type="ARBA" id="ARBA00009965"/>
    </source>
</evidence>
<evidence type="ECO:0000313" key="7">
    <source>
        <dbReference type="EMBL" id="JAT55243.1"/>
    </source>
</evidence>
<name>A0A1D1YKS0_9ARAE</name>
<feature type="transmembrane region" description="Helical" evidence="6">
    <location>
        <begin position="332"/>
        <end position="351"/>
    </location>
</feature>
<feature type="transmembrane region" description="Helical" evidence="6">
    <location>
        <begin position="188"/>
        <end position="206"/>
    </location>
</feature>
<evidence type="ECO:0000256" key="6">
    <source>
        <dbReference type="SAM" id="Phobius"/>
    </source>
</evidence>
<accession>A0A1D1YKS0</accession>